<dbReference type="InterPro" id="IPR027417">
    <property type="entry name" value="P-loop_NTPase"/>
</dbReference>
<reference evidence="1" key="1">
    <citation type="submission" date="2020-03" db="EMBL/GenBank/DDBJ databases">
        <title>The deep terrestrial virosphere.</title>
        <authorList>
            <person name="Holmfeldt K."/>
            <person name="Nilsson E."/>
            <person name="Simone D."/>
            <person name="Lopez-Fernandez M."/>
            <person name="Wu X."/>
            <person name="de Brujin I."/>
            <person name="Lundin D."/>
            <person name="Andersson A."/>
            <person name="Bertilsson S."/>
            <person name="Dopson M."/>
        </authorList>
    </citation>
    <scope>NUCLEOTIDE SEQUENCE</scope>
    <source>
        <strain evidence="2">MM415A01965</strain>
        <strain evidence="1">MM415B01623</strain>
    </source>
</reference>
<organism evidence="1">
    <name type="scientific">viral metagenome</name>
    <dbReference type="NCBI Taxonomy" id="1070528"/>
    <lineage>
        <taxon>unclassified sequences</taxon>
        <taxon>metagenomes</taxon>
        <taxon>organismal metagenomes</taxon>
    </lineage>
</organism>
<name>A0A6M3IJQ0_9ZZZZ</name>
<proteinExistence type="predicted"/>
<dbReference type="Gene3D" id="3.30.420.240">
    <property type="match status" value="1"/>
</dbReference>
<dbReference type="Gene3D" id="3.40.50.300">
    <property type="entry name" value="P-loop containing nucleotide triphosphate hydrolases"/>
    <property type="match status" value="1"/>
</dbReference>
<dbReference type="EMBL" id="MT141281">
    <property type="protein sequence ID" value="QJA57584.1"/>
    <property type="molecule type" value="Genomic_DNA"/>
</dbReference>
<sequence length="588" mass="68003">MTVEERIQRQENWNQARRERVVRDCTRSGSAGFLNFIKNFGTVFDAPSLQMVPFDLWPVQKEGIQHMFRFLLFVNLKCRQAGWSWILAHLALWYALFHFNTKVGLVSFNEKEAKLLMEKVYTIFNWMPSWIKPEVGKDSEAVLQFAKKTKVDGRTIFTGMNSMIEAHASTGNFLRGVTPALGIFDEFPQIAGIDKMMGSFWGSRAQSRARMVFNGTGGDDLVGPGISHFQEMYEQAGLKDCRWERMGKFFTGWRDIPTYDEEWESEFRQLLGPKFRFEFPETAEEAFATSTDCYYDPDTLDNAIKALLAHPKPMKRYELTYNEKPNPGQIMFDLSEDDDGWLHMWVPPNKEHSYCMGVDPSWGMKRGDKGAAYVMDDQTGEFVACMKGHYAQEVMAEKLYALGHYYNIAFIMTEVNQGLMLTKILTNDLGYPNIYFREPIDDMMPKMTSKMGFFMGTNKTDVYDEFEIYWRTGKIKIYDLELFYEMKNIRNLKTSQDSRYRRVGTHGKRPDDLNDAAVVTLQAHRVRPALASSMDAMQEHLRDAKAHQQIDKLLAEGKIGVMINPELYDLEEMAEVFLPNDFNPVIYG</sequence>
<dbReference type="AlphaFoldDB" id="A0A6M3IJQ0"/>
<gene>
    <name evidence="2" type="ORF">MM415A01965_0005</name>
    <name evidence="1" type="ORF">MM415B01623_0009</name>
</gene>
<protein>
    <submittedName>
        <fullName evidence="1">Putative terminase</fullName>
    </submittedName>
</protein>
<dbReference type="EMBL" id="MT142108">
    <property type="protein sequence ID" value="QJA74596.1"/>
    <property type="molecule type" value="Genomic_DNA"/>
</dbReference>
<accession>A0A6M3IJQ0</accession>
<evidence type="ECO:0000313" key="1">
    <source>
        <dbReference type="EMBL" id="QJA57584.1"/>
    </source>
</evidence>
<evidence type="ECO:0000313" key="2">
    <source>
        <dbReference type="EMBL" id="QJA74596.1"/>
    </source>
</evidence>